<dbReference type="InterPro" id="IPR013538">
    <property type="entry name" value="ASHA1/2-like_C"/>
</dbReference>
<dbReference type="EMBL" id="RCZK01000007">
    <property type="protein sequence ID" value="TPG12159.1"/>
    <property type="molecule type" value="Genomic_DNA"/>
</dbReference>
<protein>
    <submittedName>
        <fullName evidence="3">ATPase</fullName>
    </submittedName>
</protein>
<evidence type="ECO:0000256" key="1">
    <source>
        <dbReference type="ARBA" id="ARBA00006817"/>
    </source>
</evidence>
<proteinExistence type="inferred from homology"/>
<dbReference type="RefSeq" id="WP_140871700.1">
    <property type="nucleotide sequence ID" value="NZ_RCZK01000007.1"/>
</dbReference>
<sequence>MNGETFELSIERLIDAPVAAVWRAYTDHLAEWFCPAPWRAEVVAMDLRVGGRSAITMYGPHDEVQPNEGVYLEVLPERRIVFTDAFRDGWYPQGPFIVGFMDFAPEGDQTRYRGGARHWTREAMEQHQAMGFETGWTKVAEQLETVAKRIAES</sequence>
<feature type="domain" description="Activator of Hsp90 ATPase homologue 1/2-like C-terminal" evidence="2">
    <location>
        <begin position="15"/>
        <end position="146"/>
    </location>
</feature>
<evidence type="ECO:0000313" key="3">
    <source>
        <dbReference type="EMBL" id="TPG12159.1"/>
    </source>
</evidence>
<dbReference type="OrthoDB" id="9805228at2"/>
<dbReference type="Pfam" id="PF08327">
    <property type="entry name" value="AHSA1"/>
    <property type="match status" value="1"/>
</dbReference>
<dbReference type="Gene3D" id="3.30.530.20">
    <property type="match status" value="1"/>
</dbReference>
<dbReference type="CDD" id="cd08896">
    <property type="entry name" value="SRPBCC_CalC_Aha1-like_3"/>
    <property type="match status" value="1"/>
</dbReference>
<dbReference type="InterPro" id="IPR023393">
    <property type="entry name" value="START-like_dom_sf"/>
</dbReference>
<comment type="caution">
    <text evidence="3">The sequence shown here is derived from an EMBL/GenBank/DDBJ whole genome shotgun (WGS) entry which is preliminary data.</text>
</comment>
<reference evidence="3 4" key="1">
    <citation type="journal article" date="2019" name="Environ. Microbiol.">
        <title>Species interactions and distinct microbial communities in high Arctic permafrost affected cryosols are associated with the CH4 and CO2 gas fluxes.</title>
        <authorList>
            <person name="Altshuler I."/>
            <person name="Hamel J."/>
            <person name="Turney S."/>
            <person name="Magnuson E."/>
            <person name="Levesque R."/>
            <person name="Greer C."/>
            <person name="Whyte L.G."/>
        </authorList>
    </citation>
    <scope>NUCLEOTIDE SEQUENCE [LARGE SCALE GENOMIC DNA]</scope>
    <source>
        <strain evidence="3 4">S5.1</strain>
    </source>
</reference>
<dbReference type="Proteomes" id="UP000318413">
    <property type="component" value="Unassembled WGS sequence"/>
</dbReference>
<dbReference type="SUPFAM" id="SSF55961">
    <property type="entry name" value="Bet v1-like"/>
    <property type="match status" value="1"/>
</dbReference>
<name>A0A502CJA1_9SPHN</name>
<keyword evidence="4" id="KW-1185">Reference proteome</keyword>
<evidence type="ECO:0000259" key="2">
    <source>
        <dbReference type="Pfam" id="PF08327"/>
    </source>
</evidence>
<dbReference type="AlphaFoldDB" id="A0A502CJA1"/>
<comment type="similarity">
    <text evidence="1">Belongs to the AHA1 family.</text>
</comment>
<organism evidence="3 4">
    <name type="scientific">Sphingomonas oligophenolica</name>
    <dbReference type="NCBI Taxonomy" id="301154"/>
    <lineage>
        <taxon>Bacteria</taxon>
        <taxon>Pseudomonadati</taxon>
        <taxon>Pseudomonadota</taxon>
        <taxon>Alphaproteobacteria</taxon>
        <taxon>Sphingomonadales</taxon>
        <taxon>Sphingomonadaceae</taxon>
        <taxon>Sphingomonas</taxon>
    </lineage>
</organism>
<gene>
    <name evidence="3" type="ORF">EAH84_10480</name>
</gene>
<evidence type="ECO:0000313" key="4">
    <source>
        <dbReference type="Proteomes" id="UP000318413"/>
    </source>
</evidence>
<accession>A0A502CJA1</accession>